<dbReference type="GO" id="GO:0004252">
    <property type="term" value="F:serine-type endopeptidase activity"/>
    <property type="evidence" value="ECO:0007669"/>
    <property type="project" value="InterPro"/>
</dbReference>
<protein>
    <submittedName>
        <fullName evidence="2">Uncharacterized protein</fullName>
    </submittedName>
</protein>
<dbReference type="AlphaFoldDB" id="A0A914Z5P6"/>
<evidence type="ECO:0000313" key="1">
    <source>
        <dbReference type="Proteomes" id="UP000887577"/>
    </source>
</evidence>
<accession>A0A914Z5P6</accession>
<dbReference type="Gene3D" id="3.40.50.200">
    <property type="entry name" value="Peptidase S8/S53 domain"/>
    <property type="match status" value="1"/>
</dbReference>
<organism evidence="1 2">
    <name type="scientific">Panagrolaimus superbus</name>
    <dbReference type="NCBI Taxonomy" id="310955"/>
    <lineage>
        <taxon>Eukaryota</taxon>
        <taxon>Metazoa</taxon>
        <taxon>Ecdysozoa</taxon>
        <taxon>Nematoda</taxon>
        <taxon>Chromadorea</taxon>
        <taxon>Rhabditida</taxon>
        <taxon>Tylenchina</taxon>
        <taxon>Panagrolaimomorpha</taxon>
        <taxon>Panagrolaimoidea</taxon>
        <taxon>Panagrolaimidae</taxon>
        <taxon>Panagrolaimus</taxon>
    </lineage>
</organism>
<sequence>MVEDKSVLKNQDKINWEPYIAKTPTQQPEFLESYPNFDGRGVVIAIIDSCIDVSLPGLQKTSTGDPKIIDCFDLTGNGNVDTSKIKKLDNNNFLIGLTGRQLKVSLKLFKI</sequence>
<name>A0A914Z5P6_9BILA</name>
<keyword evidence="1" id="KW-1185">Reference proteome</keyword>
<dbReference type="Proteomes" id="UP000887577">
    <property type="component" value="Unplaced"/>
</dbReference>
<dbReference type="SUPFAM" id="SSF52743">
    <property type="entry name" value="Subtilisin-like"/>
    <property type="match status" value="1"/>
</dbReference>
<reference evidence="2" key="1">
    <citation type="submission" date="2022-11" db="UniProtKB">
        <authorList>
            <consortium name="WormBaseParasite"/>
        </authorList>
    </citation>
    <scope>IDENTIFICATION</scope>
</reference>
<dbReference type="InterPro" id="IPR036852">
    <property type="entry name" value="Peptidase_S8/S53_dom_sf"/>
</dbReference>
<dbReference type="GO" id="GO:0006508">
    <property type="term" value="P:proteolysis"/>
    <property type="evidence" value="ECO:0007669"/>
    <property type="project" value="InterPro"/>
</dbReference>
<dbReference type="WBParaSite" id="PSU_v2.g8012.t1">
    <property type="protein sequence ID" value="PSU_v2.g8012.t1"/>
    <property type="gene ID" value="PSU_v2.g8012"/>
</dbReference>
<proteinExistence type="predicted"/>
<evidence type="ECO:0000313" key="2">
    <source>
        <dbReference type="WBParaSite" id="PSU_v2.g8012.t1"/>
    </source>
</evidence>